<organism evidence="2">
    <name type="scientific">metagenome</name>
    <dbReference type="NCBI Taxonomy" id="256318"/>
    <lineage>
        <taxon>unclassified sequences</taxon>
        <taxon>metagenomes</taxon>
    </lineage>
</organism>
<gene>
    <name evidence="2" type="ORF">DF3PB_10150</name>
</gene>
<dbReference type="AlphaFoldDB" id="A0A380T9S6"/>
<evidence type="ECO:0000313" key="2">
    <source>
        <dbReference type="EMBL" id="SUS03398.1"/>
    </source>
</evidence>
<proteinExistence type="predicted"/>
<feature type="domain" description="DUF4387" evidence="1">
    <location>
        <begin position="5"/>
        <end position="98"/>
    </location>
</feature>
<reference evidence="2" key="1">
    <citation type="submission" date="2018-07" db="EMBL/GenBank/DDBJ databases">
        <authorList>
            <person name="Quirk P.G."/>
            <person name="Krulwich T.A."/>
        </authorList>
    </citation>
    <scope>NUCLEOTIDE SEQUENCE</scope>
</reference>
<sequence>MAKVHDICRHVRSKNAGPFWVTVDFFFKDPAMFDRYAGSAALGPELFARLFGTDPKLVKSIPVKSLSMMKVSYVRPKPQGWMGERDMHQGQSFARLLEEEVG</sequence>
<evidence type="ECO:0000259" key="1">
    <source>
        <dbReference type="Pfam" id="PF14330"/>
    </source>
</evidence>
<name>A0A380T9S6_9ZZZZ</name>
<dbReference type="Pfam" id="PF14330">
    <property type="entry name" value="DUF4387"/>
    <property type="match status" value="1"/>
</dbReference>
<dbReference type="EMBL" id="UIDG01000001">
    <property type="protein sequence ID" value="SUS03398.1"/>
    <property type="molecule type" value="Genomic_DNA"/>
</dbReference>
<protein>
    <recommendedName>
        <fullName evidence="1">DUF4387 domain-containing protein</fullName>
    </recommendedName>
</protein>
<dbReference type="InterPro" id="IPR025496">
    <property type="entry name" value="DUF4387"/>
</dbReference>
<accession>A0A380T9S6</accession>